<dbReference type="SFLD" id="SFLDG00358">
    <property type="entry name" value="Main_(cytGST)"/>
    <property type="match status" value="1"/>
</dbReference>
<evidence type="ECO:0000259" key="2">
    <source>
        <dbReference type="PROSITE" id="PS50404"/>
    </source>
</evidence>
<dbReference type="PROSITE" id="PS50404">
    <property type="entry name" value="GST_NTER"/>
    <property type="match status" value="1"/>
</dbReference>
<dbReference type="SUPFAM" id="SSF52833">
    <property type="entry name" value="Thioredoxin-like"/>
    <property type="match status" value="1"/>
</dbReference>
<dbReference type="Gene3D" id="1.20.1050.10">
    <property type="match status" value="1"/>
</dbReference>
<keyword evidence="4" id="KW-0670">Pyruvate</keyword>
<protein>
    <submittedName>
        <fullName evidence="4">Maleylpyruvate isomerase</fullName>
        <ecNumber evidence="4">5.2.1.4</ecNumber>
    </submittedName>
</protein>
<dbReference type="PANTHER" id="PTHR42673:SF21">
    <property type="entry name" value="GLUTATHIONE S-TRANSFERASE YFCF"/>
    <property type="match status" value="1"/>
</dbReference>
<dbReference type="GO" id="GO:0005737">
    <property type="term" value="C:cytoplasm"/>
    <property type="evidence" value="ECO:0007669"/>
    <property type="project" value="InterPro"/>
</dbReference>
<dbReference type="Proteomes" id="UP000575068">
    <property type="component" value="Unassembled WGS sequence"/>
</dbReference>
<dbReference type="InterPro" id="IPR036249">
    <property type="entry name" value="Thioredoxin-like_sf"/>
</dbReference>
<dbReference type="PANTHER" id="PTHR42673">
    <property type="entry name" value="MALEYLACETOACETATE ISOMERASE"/>
    <property type="match status" value="1"/>
</dbReference>
<dbReference type="AlphaFoldDB" id="A0A840HS85"/>
<dbReference type="InterPro" id="IPR034333">
    <property type="entry name" value="GST_Zeta_N"/>
</dbReference>
<dbReference type="SFLD" id="SFLDS00019">
    <property type="entry name" value="Glutathione_Transferase_(cytos"/>
    <property type="match status" value="1"/>
</dbReference>
<keyword evidence="4" id="KW-0413">Isomerase</keyword>
<sequence>MGDLVLHGYSRSGTSYRTRIALNLKGLSYAQTTVDLRKGEQHSAAYRALNPQGLVPALETSSGLFTQSIAILEWLEEAYPDPPLLPSKLENRVIVRAMCGIVACDIHPVNNLRVLQELKHQFGATQAQIDGWRARWISAGFSALELMVAQHGRGFAFGDTPTLADCHLLPQVYGAERFGIDLSPFPAIAAAAAAARAVPAIAAADPELQPDAD</sequence>
<dbReference type="SUPFAM" id="SSF47616">
    <property type="entry name" value="GST C-terminal domain-like"/>
    <property type="match status" value="1"/>
</dbReference>
<proteinExistence type="inferred from homology"/>
<evidence type="ECO:0000259" key="3">
    <source>
        <dbReference type="PROSITE" id="PS50405"/>
    </source>
</evidence>
<dbReference type="InterPro" id="IPR010987">
    <property type="entry name" value="Glutathione-S-Trfase_C-like"/>
</dbReference>
<gene>
    <name evidence="4" type="ORF">HNQ99_000716</name>
</gene>
<evidence type="ECO:0000313" key="4">
    <source>
        <dbReference type="EMBL" id="MBB4640428.1"/>
    </source>
</evidence>
<dbReference type="InterPro" id="IPR005955">
    <property type="entry name" value="GST_Zeta"/>
</dbReference>
<dbReference type="GO" id="GO:0006559">
    <property type="term" value="P:L-phenylalanine catabolic process"/>
    <property type="evidence" value="ECO:0007669"/>
    <property type="project" value="TreeGrafter"/>
</dbReference>
<dbReference type="CDD" id="cd03042">
    <property type="entry name" value="GST_N_Zeta"/>
    <property type="match status" value="1"/>
</dbReference>
<dbReference type="EC" id="5.2.1.4" evidence="4"/>
<comment type="similarity">
    <text evidence="1">Belongs to the GST superfamily. Zeta family.</text>
</comment>
<dbReference type="PROSITE" id="PS50405">
    <property type="entry name" value="GST_CTER"/>
    <property type="match status" value="1"/>
</dbReference>
<dbReference type="EMBL" id="JACHOV010000002">
    <property type="protein sequence ID" value="MBB4640428.1"/>
    <property type="molecule type" value="Genomic_DNA"/>
</dbReference>
<evidence type="ECO:0000313" key="5">
    <source>
        <dbReference type="Proteomes" id="UP000575068"/>
    </source>
</evidence>
<dbReference type="GO" id="GO:0004364">
    <property type="term" value="F:glutathione transferase activity"/>
    <property type="evidence" value="ECO:0007669"/>
    <property type="project" value="TreeGrafter"/>
</dbReference>
<dbReference type="GO" id="GO:0016034">
    <property type="term" value="F:maleylacetoacetate isomerase activity"/>
    <property type="evidence" value="ECO:0007669"/>
    <property type="project" value="TreeGrafter"/>
</dbReference>
<comment type="caution">
    <text evidence="4">The sequence shown here is derived from an EMBL/GenBank/DDBJ whole genome shotgun (WGS) entry which is preliminary data.</text>
</comment>
<keyword evidence="5" id="KW-1185">Reference proteome</keyword>
<organism evidence="4 5">
    <name type="scientific">Rhizorhapis suberifaciens</name>
    <name type="common">corky root of lettuce</name>
    <dbReference type="NCBI Taxonomy" id="13656"/>
    <lineage>
        <taxon>Bacteria</taxon>
        <taxon>Pseudomonadati</taxon>
        <taxon>Pseudomonadota</taxon>
        <taxon>Alphaproteobacteria</taxon>
        <taxon>Sphingomonadales</taxon>
        <taxon>Sphingomonadaceae</taxon>
        <taxon>Rhizorhapis</taxon>
    </lineage>
</organism>
<dbReference type="NCBIfam" id="TIGR01262">
    <property type="entry name" value="maiA"/>
    <property type="match status" value="1"/>
</dbReference>
<reference evidence="4 5" key="1">
    <citation type="submission" date="2020-08" db="EMBL/GenBank/DDBJ databases">
        <title>Genomic Encyclopedia of Type Strains, Phase IV (KMG-IV): sequencing the most valuable type-strain genomes for metagenomic binning, comparative biology and taxonomic classification.</title>
        <authorList>
            <person name="Goeker M."/>
        </authorList>
    </citation>
    <scope>NUCLEOTIDE SEQUENCE [LARGE SCALE GENOMIC DNA]</scope>
    <source>
        <strain evidence="4 5">DSM 7465</strain>
    </source>
</reference>
<dbReference type="GO" id="GO:0050077">
    <property type="term" value="F:maleylpyruvate isomerase activity"/>
    <property type="evidence" value="ECO:0007669"/>
    <property type="project" value="UniProtKB-EC"/>
</dbReference>
<feature type="domain" description="GST N-terminal" evidence="2">
    <location>
        <begin position="2"/>
        <end position="83"/>
    </location>
</feature>
<dbReference type="Pfam" id="PF13409">
    <property type="entry name" value="GST_N_2"/>
    <property type="match status" value="1"/>
</dbReference>
<accession>A0A840HS85</accession>
<feature type="domain" description="GST C-terminal" evidence="3">
    <location>
        <begin position="88"/>
        <end position="213"/>
    </location>
</feature>
<evidence type="ECO:0000256" key="1">
    <source>
        <dbReference type="ARBA" id="ARBA00010007"/>
    </source>
</evidence>
<dbReference type="InterPro" id="IPR004045">
    <property type="entry name" value="Glutathione_S-Trfase_N"/>
</dbReference>
<dbReference type="InterPro" id="IPR040079">
    <property type="entry name" value="Glutathione_S-Trfase"/>
</dbReference>
<dbReference type="RefSeq" id="WP_184474265.1">
    <property type="nucleotide sequence ID" value="NZ_JACHOV010000002.1"/>
</dbReference>
<dbReference type="GO" id="GO:0006749">
    <property type="term" value="P:glutathione metabolic process"/>
    <property type="evidence" value="ECO:0007669"/>
    <property type="project" value="TreeGrafter"/>
</dbReference>
<dbReference type="InterPro" id="IPR036282">
    <property type="entry name" value="Glutathione-S-Trfase_C_sf"/>
</dbReference>
<name>A0A840HS85_9SPHN</name>
<dbReference type="Gene3D" id="3.40.30.10">
    <property type="entry name" value="Glutaredoxin"/>
    <property type="match status" value="1"/>
</dbReference>